<dbReference type="AlphaFoldDB" id="A0A844XVE7"/>
<dbReference type="PANTHER" id="PTHR31040:SF1">
    <property type="entry name" value="NURIM"/>
    <property type="match status" value="1"/>
</dbReference>
<evidence type="ECO:0000256" key="4">
    <source>
        <dbReference type="ARBA" id="ARBA00022989"/>
    </source>
</evidence>
<feature type="transmembrane region" description="Helical" evidence="6">
    <location>
        <begin position="43"/>
        <end position="65"/>
    </location>
</feature>
<organism evidence="7 8">
    <name type="scientific">Qipengyuania gaetbuli</name>
    <dbReference type="NCBI Taxonomy" id="266952"/>
    <lineage>
        <taxon>Bacteria</taxon>
        <taxon>Pseudomonadati</taxon>
        <taxon>Pseudomonadota</taxon>
        <taxon>Alphaproteobacteria</taxon>
        <taxon>Sphingomonadales</taxon>
        <taxon>Erythrobacteraceae</taxon>
        <taxon>Qipengyuania</taxon>
    </lineage>
</organism>
<evidence type="ECO:0000313" key="7">
    <source>
        <dbReference type="EMBL" id="MXO49810.1"/>
    </source>
</evidence>
<protein>
    <recommendedName>
        <fullName evidence="9">Methanethiol S-methyltransferase</fullName>
    </recommendedName>
</protein>
<reference evidence="7 8" key="1">
    <citation type="submission" date="2019-12" db="EMBL/GenBank/DDBJ databases">
        <title>Genomic-based taxomic classification of the family Erythrobacteraceae.</title>
        <authorList>
            <person name="Xu L."/>
        </authorList>
    </citation>
    <scope>NUCLEOTIDE SEQUENCE [LARGE SCALE GENOMIC DNA]</scope>
    <source>
        <strain evidence="7 8">DSM 16225</strain>
    </source>
</reference>
<accession>A0A844XVE7</accession>
<dbReference type="Proteomes" id="UP000444185">
    <property type="component" value="Unassembled WGS sequence"/>
</dbReference>
<proteinExistence type="inferred from homology"/>
<comment type="similarity">
    <text evidence="2">Belongs to the nurim family.</text>
</comment>
<feature type="transmembrane region" description="Helical" evidence="6">
    <location>
        <begin position="230"/>
        <end position="249"/>
    </location>
</feature>
<comment type="caution">
    <text evidence="7">The sequence shown here is derived from an EMBL/GenBank/DDBJ whole genome shotgun (WGS) entry which is preliminary data.</text>
</comment>
<keyword evidence="4 6" id="KW-1133">Transmembrane helix</keyword>
<keyword evidence="8" id="KW-1185">Reference proteome</keyword>
<dbReference type="PANTHER" id="PTHR31040">
    <property type="entry name" value="NURIM"/>
    <property type="match status" value="1"/>
</dbReference>
<evidence type="ECO:0000256" key="5">
    <source>
        <dbReference type="ARBA" id="ARBA00023136"/>
    </source>
</evidence>
<comment type="subcellular location">
    <subcellularLocation>
        <location evidence="1">Membrane</location>
        <topology evidence="1">Multi-pass membrane protein</topology>
    </subcellularLocation>
</comment>
<gene>
    <name evidence="7" type="ORF">GRI42_00660</name>
</gene>
<evidence type="ECO:0000313" key="8">
    <source>
        <dbReference type="Proteomes" id="UP000444185"/>
    </source>
</evidence>
<evidence type="ECO:0008006" key="9">
    <source>
        <dbReference type="Google" id="ProtNLM"/>
    </source>
</evidence>
<evidence type="ECO:0000256" key="6">
    <source>
        <dbReference type="SAM" id="Phobius"/>
    </source>
</evidence>
<name>A0A844XVE7_9SPHN</name>
<evidence type="ECO:0000256" key="3">
    <source>
        <dbReference type="ARBA" id="ARBA00022692"/>
    </source>
</evidence>
<feature type="transmembrane region" description="Helical" evidence="6">
    <location>
        <begin position="124"/>
        <end position="142"/>
    </location>
</feature>
<evidence type="ECO:0000256" key="2">
    <source>
        <dbReference type="ARBA" id="ARBA00010631"/>
    </source>
</evidence>
<dbReference type="InterPro" id="IPR033580">
    <property type="entry name" value="Nurim-like"/>
</dbReference>
<keyword evidence="5 6" id="KW-0472">Membrane</keyword>
<dbReference type="GO" id="GO:0016020">
    <property type="term" value="C:membrane"/>
    <property type="evidence" value="ECO:0007669"/>
    <property type="project" value="UniProtKB-SubCell"/>
</dbReference>
<feature type="transmembrane region" description="Helical" evidence="6">
    <location>
        <begin position="157"/>
        <end position="184"/>
    </location>
</feature>
<keyword evidence="3 6" id="KW-0812">Transmembrane</keyword>
<feature type="transmembrane region" description="Helical" evidence="6">
    <location>
        <begin position="85"/>
        <end position="103"/>
    </location>
</feature>
<dbReference type="Gene3D" id="1.20.120.1630">
    <property type="match status" value="1"/>
</dbReference>
<evidence type="ECO:0000256" key="1">
    <source>
        <dbReference type="ARBA" id="ARBA00004141"/>
    </source>
</evidence>
<dbReference type="EMBL" id="WTYF01000003">
    <property type="protein sequence ID" value="MXO49810.1"/>
    <property type="molecule type" value="Genomic_DNA"/>
</dbReference>
<sequence>MSPAAFTLPLPVFLLGQWELRAIRDKLTSGLSGEGSFMKRSIVLLYGIVSYLVGVAGLVAIIASLAQILPFGFLWREGAFPENPMLWNTLLVTVWGIIHSGMARPGFKTAITRLIPVAAERSTYVLVSGVTSILLTGFWMTVPGQVWHVQTGIPANIIWAVFVFGWAFLLASTFAINHFDLFGLRQVHLHFRNQPNPPLPFVKRAMYAYIRHPIQTGVLIGVWATPSMTMTQIVLSVGFTVYIFIGLWFEERDLIAEHGDAYRAYRMETGKVLPKF</sequence>